<reference evidence="2 3" key="1">
    <citation type="submission" date="2024-01" db="EMBL/GenBank/DDBJ databases">
        <title>Comparative genomics of Cryptococcus and Kwoniella reveals pathogenesis evolution and contrasting modes of karyotype evolution via chromosome fusion or intercentromeric recombination.</title>
        <authorList>
            <person name="Coelho M.A."/>
            <person name="David-Palma M."/>
            <person name="Shea T."/>
            <person name="Bowers K."/>
            <person name="McGinley-Smith S."/>
            <person name="Mohammad A.W."/>
            <person name="Gnirke A."/>
            <person name="Yurkov A.M."/>
            <person name="Nowrousian M."/>
            <person name="Sun S."/>
            <person name="Cuomo C.A."/>
            <person name="Heitman J."/>
        </authorList>
    </citation>
    <scope>NUCLEOTIDE SEQUENCE [LARGE SCALE GENOMIC DNA]</scope>
    <source>
        <strain evidence="2 3">CBS 6074</strain>
    </source>
</reference>
<proteinExistence type="predicted"/>
<dbReference type="GeneID" id="91092187"/>
<dbReference type="AlphaFoldDB" id="A0AAX4JQ96"/>
<feature type="compositionally biased region" description="Basic and acidic residues" evidence="1">
    <location>
        <begin position="504"/>
        <end position="514"/>
    </location>
</feature>
<dbReference type="RefSeq" id="XP_066073401.1">
    <property type="nucleotide sequence ID" value="XM_066217304.1"/>
</dbReference>
<evidence type="ECO:0000313" key="3">
    <source>
        <dbReference type="Proteomes" id="UP001355207"/>
    </source>
</evidence>
<feature type="region of interest" description="Disordered" evidence="1">
    <location>
        <begin position="504"/>
        <end position="529"/>
    </location>
</feature>
<evidence type="ECO:0008006" key="4">
    <source>
        <dbReference type="Google" id="ProtNLM"/>
    </source>
</evidence>
<evidence type="ECO:0000256" key="1">
    <source>
        <dbReference type="SAM" id="MobiDB-lite"/>
    </source>
</evidence>
<evidence type="ECO:0000313" key="2">
    <source>
        <dbReference type="EMBL" id="WWC86638.1"/>
    </source>
</evidence>
<name>A0AAX4JQ96_9TREE</name>
<organism evidence="2 3">
    <name type="scientific">Kwoniella dendrophila CBS 6074</name>
    <dbReference type="NCBI Taxonomy" id="1295534"/>
    <lineage>
        <taxon>Eukaryota</taxon>
        <taxon>Fungi</taxon>
        <taxon>Dikarya</taxon>
        <taxon>Basidiomycota</taxon>
        <taxon>Agaricomycotina</taxon>
        <taxon>Tremellomycetes</taxon>
        <taxon>Tremellales</taxon>
        <taxon>Cryptococcaceae</taxon>
        <taxon>Kwoniella</taxon>
    </lineage>
</organism>
<dbReference type="EMBL" id="CP144099">
    <property type="protein sequence ID" value="WWC86638.1"/>
    <property type="molecule type" value="Genomic_DNA"/>
</dbReference>
<dbReference type="Proteomes" id="UP001355207">
    <property type="component" value="Chromosome 2"/>
</dbReference>
<keyword evidence="3" id="KW-1185">Reference proteome</keyword>
<gene>
    <name evidence="2" type="ORF">L201_001515</name>
</gene>
<sequence length="576" mass="66989">MNTSSSTAPFDLIKLPNEVSSQLMITLANACERSSLLALMRLNKDFYAYFSPWLYRNITLTNSKNGKSIFDGLNFQSERKYHYDKWDKERIRMNQLYKNKNKNPDETGFWSWFKKKPVLDKDNLERKKYGSLTQVIPIVKELNALHIPDHNISTEKDEDGIKDNKIDINNLASNDPLIVHKRKMNLLGNTKWITVLSLDGLIEFSKILQEAYKVDMYQTRDPVDIKSKKQLFENIHGICFNSNIKFEEYPSSNTFTIREYLKPIKKHLKPNQICILISPQYEKNPLYPKTYPLQLNMSINDNTTLGKYLKDIYESWFLDLVIYHISLPRTTSSSSSTSLDGGNNNLDPTNLINSLISINNLPQSKKIIFKFDNCCTKDHNPKSDHISPRTTAEKYSIETNTTRRSWELIDLHCWNMIGTLISKIDQLNWIQNSTWSIPINNEEDGKELDKSELDKFKFVDSQIRSKMIKYKRIKPILEIHNLPCLKGLTLDSLRLAASKKLVDSSRQHDHDQHHNQGQNPNVSVLDSGEDNVNRNWMEERNEWLESNLKIIESEGIEEEQCMCPNSMYDIDKFGTA</sequence>
<accession>A0AAX4JQ96</accession>
<protein>
    <recommendedName>
        <fullName evidence="4">F-box domain-containing protein</fullName>
    </recommendedName>
</protein>